<organism evidence="4 5">
    <name type="scientific">Stackebrandtia nassauensis (strain DSM 44728 / CIP 108903 / NRRL B-16338 / NBRC 102104 / LLR-40K-21)</name>
    <dbReference type="NCBI Taxonomy" id="446470"/>
    <lineage>
        <taxon>Bacteria</taxon>
        <taxon>Bacillati</taxon>
        <taxon>Actinomycetota</taxon>
        <taxon>Actinomycetes</taxon>
        <taxon>Glycomycetales</taxon>
        <taxon>Glycomycetaceae</taxon>
        <taxon>Stackebrandtia</taxon>
    </lineage>
</organism>
<feature type="transmembrane region" description="Helical" evidence="2">
    <location>
        <begin position="1024"/>
        <end position="1043"/>
    </location>
</feature>
<evidence type="ECO:0000256" key="2">
    <source>
        <dbReference type="SAM" id="Phobius"/>
    </source>
</evidence>
<sequence>MPIEPILKAIGAPWPVYVVVLLTAAVLTATPPGRRFVERVLTWCAVNIRFRLRALRRYRDEVLRVDSEVPLPFVAHGEHPVKLTQLYVGRSVADRSTRPRVKRSDEEAAEPEPDSMERRLSTSDRRKAAVITGEPGSGKSLLLQALVYGWANRFSEVSSEPIPIRISLPDLRPELRPEKPHPLDEDGELYPLRQLIARSFQLRGVSHAMRFVLHSLRSGRLWLLLDGLDEVSKTNEDEVRRLLVLARERYPRCRFTVTCREAVYRQRLAGYDTLSLGGFTESNIDEFLERWSERPDGSPEQVRRLKADLNAGVDRLKQLAQSPLLLTYMAYVYGRTDVDRPLPGSRGRFFEEVVDFLLTHKAGDEFSAESKSLALRQLALRALRAERQVLSHEQVIAEIRATLPQAGLPEDVATSLLREIVHRTGLLRKLHARNEYQFAHLNLQEFFAATTFGEHPTELLSHYRSDPDTWREVVRLWCGQASASVPSIVDILQQSDFALALDCLAESDGDYIPDWLTERVMQTFRVFTPDGLALLPSAQDEGRVMSAISSLAADSRSLGTRVRQLLMDGSDGDPQLNDASMMHVLAMSGHEDAADHLLRRMRNASNDEGGIQPIWFFRLMGDTAVKALWNLHTPPWSQSMNPGPVASDFGYPETGFEAELVSDIALIASPLALQRLTELLSDPRSEVCVTAALKLAQLVAMPGHEAVLRRISFPEPTELDLPWRPFEAGCSADFVRLMNRIVAILAGFHPTRADYPINLEDLQIDNRIATYLVAEAAMAGIQRVEALPIANALEYYPAATDTDLRDTAGAAGHRSNTPVENLSPDRAEVVLLELVTASGGIDRDERGKRPVGMAAWFQVLRDSISDTALAGVLSMAKGRPYHDLDVDWVPVTRLEPDAKPSSPMRHLQWAFMATFSVAATVVFLTLAPAESWHPLWFPIFAACVAVGGTASLVIRSATAIGVAVVLLVGVAAIPMLVVGGAQLVDWFGRTLGLLGAIVVLIGLGFVSLYLLGGLSDRAYRRYPGLAALPLAPWAGLVVYRLFAEDWGPAWLQWLAGAGAVTYLLYCFEAVGRVLVLYRSFIGAFLPVTALSWIGLENRFDALPATLLSVGGYAFAATVTIVIDRYLLRRENPLRGTLAELTKRNDEISQQRQSRFGDWAHPDVLGKFKLHSPIA</sequence>
<evidence type="ECO:0000313" key="4">
    <source>
        <dbReference type="EMBL" id="ADD42210.1"/>
    </source>
</evidence>
<dbReference type="Gene3D" id="3.40.50.300">
    <property type="entry name" value="P-loop containing nucleotide triphosphate hydrolases"/>
    <property type="match status" value="1"/>
</dbReference>
<dbReference type="Pfam" id="PF05729">
    <property type="entry name" value="NACHT"/>
    <property type="match status" value="1"/>
</dbReference>
<feature type="transmembrane region" description="Helical" evidence="2">
    <location>
        <begin position="12"/>
        <end position="30"/>
    </location>
</feature>
<protein>
    <submittedName>
        <fullName evidence="4">Putative signal transduction protein with Nacht domain</fullName>
    </submittedName>
</protein>
<dbReference type="PROSITE" id="PS50837">
    <property type="entry name" value="NACHT"/>
    <property type="match status" value="1"/>
</dbReference>
<proteinExistence type="predicted"/>
<feature type="region of interest" description="Disordered" evidence="1">
    <location>
        <begin position="97"/>
        <end position="126"/>
    </location>
</feature>
<dbReference type="Proteomes" id="UP000000844">
    <property type="component" value="Chromosome"/>
</dbReference>
<keyword evidence="2" id="KW-1133">Transmembrane helix</keyword>
<feature type="transmembrane region" description="Helical" evidence="2">
    <location>
        <begin position="1101"/>
        <end position="1122"/>
    </location>
</feature>
<feature type="compositionally biased region" description="Basic and acidic residues" evidence="1">
    <location>
        <begin position="97"/>
        <end position="106"/>
    </location>
</feature>
<evidence type="ECO:0000256" key="1">
    <source>
        <dbReference type="SAM" id="MobiDB-lite"/>
    </source>
</evidence>
<dbReference type="AlphaFoldDB" id="D3Q635"/>
<dbReference type="SUPFAM" id="SSF52540">
    <property type="entry name" value="P-loop containing nucleoside triphosphate hydrolases"/>
    <property type="match status" value="1"/>
</dbReference>
<dbReference type="eggNOG" id="COG5635">
    <property type="taxonomic scope" value="Bacteria"/>
</dbReference>
<gene>
    <name evidence="4" type="ordered locus">Snas_2529</name>
</gene>
<dbReference type="InterPro" id="IPR027417">
    <property type="entry name" value="P-loop_NTPase"/>
</dbReference>
<dbReference type="KEGG" id="sna:Snas_2529"/>
<evidence type="ECO:0000259" key="3">
    <source>
        <dbReference type="PROSITE" id="PS50837"/>
    </source>
</evidence>
<dbReference type="InterPro" id="IPR007111">
    <property type="entry name" value="NACHT_NTPase"/>
</dbReference>
<feature type="transmembrane region" description="Helical" evidence="2">
    <location>
        <begin position="961"/>
        <end position="984"/>
    </location>
</feature>
<dbReference type="PANTHER" id="PTHR46844">
    <property type="entry name" value="SLR5058 PROTEIN"/>
    <property type="match status" value="1"/>
</dbReference>
<dbReference type="OrthoDB" id="135105at2"/>
<evidence type="ECO:0000313" key="5">
    <source>
        <dbReference type="Proteomes" id="UP000000844"/>
    </source>
</evidence>
<feature type="transmembrane region" description="Helical" evidence="2">
    <location>
        <begin position="990"/>
        <end position="1012"/>
    </location>
</feature>
<dbReference type="HOGENOM" id="CLU_273727_0_0_11"/>
<feature type="compositionally biased region" description="Basic and acidic residues" evidence="1">
    <location>
        <begin position="115"/>
        <end position="126"/>
    </location>
</feature>
<name>D3Q635_STANL</name>
<feature type="transmembrane region" description="Helical" evidence="2">
    <location>
        <begin position="1074"/>
        <end position="1095"/>
    </location>
</feature>
<keyword evidence="2" id="KW-0472">Membrane</keyword>
<feature type="domain" description="NACHT" evidence="3">
    <location>
        <begin position="127"/>
        <end position="260"/>
    </location>
</feature>
<dbReference type="EMBL" id="CP001778">
    <property type="protein sequence ID" value="ADD42210.1"/>
    <property type="molecule type" value="Genomic_DNA"/>
</dbReference>
<dbReference type="RefSeq" id="WP_013017781.1">
    <property type="nucleotide sequence ID" value="NC_013947.1"/>
</dbReference>
<keyword evidence="5" id="KW-1185">Reference proteome</keyword>
<dbReference type="STRING" id="446470.Snas_2529"/>
<reference evidence="4 5" key="1">
    <citation type="journal article" date="2009" name="Stand. Genomic Sci.">
        <title>Complete genome sequence of Stackebrandtia nassauensis type strain (LLR-40K-21).</title>
        <authorList>
            <person name="Munk C."/>
            <person name="Lapidus A."/>
            <person name="Copeland A."/>
            <person name="Jando M."/>
            <person name="Mayilraj S."/>
            <person name="Glavina Del Rio T."/>
            <person name="Nolan M."/>
            <person name="Chen F."/>
            <person name="Lucas S."/>
            <person name="Tice H."/>
            <person name="Cheng J.F."/>
            <person name="Han C."/>
            <person name="Detter J.C."/>
            <person name="Bruce D."/>
            <person name="Goodwin L."/>
            <person name="Chain P."/>
            <person name="Pitluck S."/>
            <person name="Goker M."/>
            <person name="Ovchinikova G."/>
            <person name="Pati A."/>
            <person name="Ivanova N."/>
            <person name="Mavromatis K."/>
            <person name="Chen A."/>
            <person name="Palaniappan K."/>
            <person name="Land M."/>
            <person name="Hauser L."/>
            <person name="Chang Y.J."/>
            <person name="Jeffries C.D."/>
            <person name="Bristow J."/>
            <person name="Eisen J.A."/>
            <person name="Markowitz V."/>
            <person name="Hugenholtz P."/>
            <person name="Kyrpides N.C."/>
            <person name="Klenk H.P."/>
        </authorList>
    </citation>
    <scope>NUCLEOTIDE SEQUENCE [LARGE SCALE GENOMIC DNA]</scope>
    <source>
        <strain evidence="5">DSM 44728 / CIP 108903 / NRRL B-16338 / NBRC 102104 / LLR-40K-21</strain>
    </source>
</reference>
<keyword evidence="2" id="KW-0812">Transmembrane</keyword>
<feature type="transmembrane region" description="Helical" evidence="2">
    <location>
        <begin position="1049"/>
        <end position="1067"/>
    </location>
</feature>
<feature type="transmembrane region" description="Helical" evidence="2">
    <location>
        <begin position="935"/>
        <end position="954"/>
    </location>
</feature>
<accession>D3Q635</accession>
<dbReference type="PANTHER" id="PTHR46844:SF1">
    <property type="entry name" value="SLR5058 PROTEIN"/>
    <property type="match status" value="1"/>
</dbReference>